<protein>
    <submittedName>
        <fullName evidence="3">Aromatic amino acid DMT transporter YddG</fullName>
    </submittedName>
</protein>
<organism evidence="3 4">
    <name type="scientific">Acinetobacter faecalis</name>
    <dbReference type="NCBI Taxonomy" id="2665161"/>
    <lineage>
        <taxon>Bacteria</taxon>
        <taxon>Pseudomonadati</taxon>
        <taxon>Pseudomonadota</taxon>
        <taxon>Gammaproteobacteria</taxon>
        <taxon>Moraxellales</taxon>
        <taxon>Moraxellaceae</taxon>
        <taxon>Acinetobacter</taxon>
    </lineage>
</organism>
<feature type="domain" description="EamA" evidence="2">
    <location>
        <begin position="159"/>
        <end position="286"/>
    </location>
</feature>
<dbReference type="EMBL" id="WLYL01000044">
    <property type="protein sequence ID" value="MTD12029.1"/>
    <property type="molecule type" value="Genomic_DNA"/>
</dbReference>
<evidence type="ECO:0000313" key="3">
    <source>
        <dbReference type="EMBL" id="MTD12029.1"/>
    </source>
</evidence>
<feature type="transmembrane region" description="Helical" evidence="1">
    <location>
        <begin position="184"/>
        <end position="204"/>
    </location>
</feature>
<sequence>MTRPIATMIGLTAILLWSSNVGLIRTVTADFGAIGGAALIYSIATVILFFSIGLPKLSTVPKAYIIGGSVLFVACELCFSLSIGFSQNSRQAIEVAMVNYLWPTFTLIFAIIFNQVKSNWLIVPSFILALLGICWVLGGGEGFNAVQMLNNIQKNPLSYSLALGAVLSWAAYCSFTVKKAKGSNLVTLFFCLATIVLWIKYLTIGGQPLYFTSDNILNLIMAAAALGLGYGVWNIGIIYGNMTILAGASYFTPVLSALFAAMILNTPLSLVFWKGVGMVTLGAILCWMSTSTTKANI</sequence>
<feature type="transmembrane region" description="Helical" evidence="1">
    <location>
        <begin position="158"/>
        <end position="177"/>
    </location>
</feature>
<dbReference type="Proteomes" id="UP000473854">
    <property type="component" value="Unassembled WGS sequence"/>
</dbReference>
<feature type="transmembrane region" description="Helical" evidence="1">
    <location>
        <begin position="270"/>
        <end position="288"/>
    </location>
</feature>
<dbReference type="SUPFAM" id="SSF103481">
    <property type="entry name" value="Multidrug resistance efflux transporter EmrE"/>
    <property type="match status" value="1"/>
</dbReference>
<feature type="transmembrane region" description="Helical" evidence="1">
    <location>
        <begin position="216"/>
        <end position="237"/>
    </location>
</feature>
<feature type="transmembrane region" description="Helical" evidence="1">
    <location>
        <begin position="244"/>
        <end position="264"/>
    </location>
</feature>
<name>A0A6L6GHX2_9GAMM</name>
<keyword evidence="1" id="KW-0472">Membrane</keyword>
<feature type="transmembrane region" description="Helical" evidence="1">
    <location>
        <begin position="64"/>
        <end position="86"/>
    </location>
</feature>
<keyword evidence="1" id="KW-1133">Transmembrane helix</keyword>
<accession>A0A6L6GHX2</accession>
<dbReference type="InterPro" id="IPR000620">
    <property type="entry name" value="EamA_dom"/>
</dbReference>
<feature type="transmembrane region" description="Helical" evidence="1">
    <location>
        <begin position="92"/>
        <end position="113"/>
    </location>
</feature>
<gene>
    <name evidence="3" type="primary">yddG</name>
    <name evidence="3" type="ORF">GIX10_11455</name>
</gene>
<feature type="transmembrane region" description="Helical" evidence="1">
    <location>
        <begin position="120"/>
        <end position="138"/>
    </location>
</feature>
<evidence type="ECO:0000259" key="2">
    <source>
        <dbReference type="Pfam" id="PF00892"/>
    </source>
</evidence>
<dbReference type="Pfam" id="PF00892">
    <property type="entry name" value="EamA"/>
    <property type="match status" value="1"/>
</dbReference>
<reference evidence="3 4" key="1">
    <citation type="submission" date="2019-11" db="EMBL/GenBank/DDBJ databases">
        <authorList>
            <person name="An D."/>
        </authorList>
    </citation>
    <scope>NUCLEOTIDE SEQUENCE [LARGE SCALE GENOMIC DNA]</scope>
    <source>
        <strain evidence="3 4">YIM 103518</strain>
    </source>
</reference>
<proteinExistence type="predicted"/>
<comment type="caution">
    <text evidence="3">The sequence shown here is derived from an EMBL/GenBank/DDBJ whole genome shotgun (WGS) entry which is preliminary data.</text>
</comment>
<dbReference type="NCBIfam" id="NF008676">
    <property type="entry name" value="PRK11689.1"/>
    <property type="match status" value="1"/>
</dbReference>
<dbReference type="InterPro" id="IPR037185">
    <property type="entry name" value="EmrE-like"/>
</dbReference>
<evidence type="ECO:0000256" key="1">
    <source>
        <dbReference type="SAM" id="Phobius"/>
    </source>
</evidence>
<dbReference type="GO" id="GO:0016020">
    <property type="term" value="C:membrane"/>
    <property type="evidence" value="ECO:0007669"/>
    <property type="project" value="InterPro"/>
</dbReference>
<dbReference type="AlphaFoldDB" id="A0A6L6GHX2"/>
<feature type="transmembrane region" description="Helical" evidence="1">
    <location>
        <begin position="31"/>
        <end position="52"/>
    </location>
</feature>
<evidence type="ECO:0000313" key="4">
    <source>
        <dbReference type="Proteomes" id="UP000473854"/>
    </source>
</evidence>
<keyword evidence="1" id="KW-0812">Transmembrane</keyword>